<proteinExistence type="predicted"/>
<evidence type="ECO:0000313" key="2">
    <source>
        <dbReference type="Proteomes" id="UP000037179"/>
    </source>
</evidence>
<dbReference type="EMBL" id="BBYQ01000063">
    <property type="protein sequence ID" value="GAP29731.1"/>
    <property type="molecule type" value="Genomic_DNA"/>
</dbReference>
<organism evidence="1 2">
    <name type="scientific">Nocardia seriolae</name>
    <dbReference type="NCBI Taxonomy" id="37332"/>
    <lineage>
        <taxon>Bacteria</taxon>
        <taxon>Bacillati</taxon>
        <taxon>Actinomycetota</taxon>
        <taxon>Actinomycetes</taxon>
        <taxon>Mycobacteriales</taxon>
        <taxon>Nocardiaceae</taxon>
        <taxon>Nocardia</taxon>
    </lineage>
</organism>
<keyword evidence="2" id="KW-1185">Reference proteome</keyword>
<dbReference type="AlphaFoldDB" id="A0ABC9YWT9"/>
<dbReference type="Proteomes" id="UP000037179">
    <property type="component" value="Unassembled WGS sequence"/>
</dbReference>
<sequence>MEESVKVVAGSVNEQVLARFPRRSGSTLMNHAANACGIVTDTYCDVVHGRLVRVMMAARFRQALDRLAKGVRPAVRLPWSDAPCSVGVWSVSVLEHPRIDCGTSVSCG</sequence>
<protein>
    <submittedName>
        <fullName evidence="1">D-lactate dehydrogenase</fullName>
    </submittedName>
</protein>
<reference evidence="2" key="1">
    <citation type="submission" date="2015-07" db="EMBL/GenBank/DDBJ databases">
        <title>Nocardia seriolae U-1 whole genome shotgun sequence.</title>
        <authorList>
            <person name="Imajoh M."/>
            <person name="Fukumoto Y."/>
            <person name="Sukeda M."/>
            <person name="Yamane J."/>
            <person name="Yamasaki K."/>
            <person name="Shimizu M."/>
            <person name="Ohnishi K."/>
            <person name="Oshima S."/>
        </authorList>
    </citation>
    <scope>NUCLEOTIDE SEQUENCE [LARGE SCALE GENOMIC DNA]</scope>
    <source>
        <strain evidence="2">U-1</strain>
    </source>
</reference>
<gene>
    <name evidence="1" type="ORF">NSK11_contig00063-0002</name>
</gene>
<evidence type="ECO:0000313" key="1">
    <source>
        <dbReference type="EMBL" id="GAP29731.1"/>
    </source>
</evidence>
<accession>A0ABC9YWT9</accession>
<name>A0ABC9YWT9_9NOCA</name>
<comment type="caution">
    <text evidence="1">The sequence shown here is derived from an EMBL/GenBank/DDBJ whole genome shotgun (WGS) entry which is preliminary data.</text>
</comment>
<reference evidence="1 2" key="2">
    <citation type="journal article" date="2016" name="Genome Announc.">
        <title>Draft Genome Sequence of Erythromycin- and Oxytetracycline-Sensitive Nocardia seriolae Strain U-1 (NBRC 110359).</title>
        <authorList>
            <person name="Imajoh M."/>
            <person name="Sukeda M."/>
            <person name="Shimizu M."/>
            <person name="Yamane J."/>
            <person name="Ohnishi K."/>
            <person name="Oshima S."/>
        </authorList>
    </citation>
    <scope>NUCLEOTIDE SEQUENCE [LARGE SCALE GENOMIC DNA]</scope>
    <source>
        <strain evidence="1 2">U-1</strain>
    </source>
</reference>